<keyword evidence="4" id="KW-1185">Reference proteome</keyword>
<dbReference type="Proteomes" id="UP000192602">
    <property type="component" value="Unassembled WGS sequence"/>
</dbReference>
<dbReference type="AlphaFoldDB" id="A0A1W1WU53"/>
<keyword evidence="2" id="KW-0472">Membrane</keyword>
<reference evidence="4" key="1">
    <citation type="submission" date="2017-04" db="EMBL/GenBank/DDBJ databases">
        <authorList>
            <person name="Varghese N."/>
            <person name="Submissions S."/>
        </authorList>
    </citation>
    <scope>NUCLEOTIDE SEQUENCE [LARGE SCALE GENOMIC DNA]</scope>
    <source>
        <strain evidence="4">DSM 16512</strain>
    </source>
</reference>
<evidence type="ECO:0000313" key="4">
    <source>
        <dbReference type="Proteomes" id="UP000192602"/>
    </source>
</evidence>
<keyword evidence="2" id="KW-1133">Transmembrane helix</keyword>
<evidence type="ECO:0000313" key="3">
    <source>
        <dbReference type="EMBL" id="SMC09807.1"/>
    </source>
</evidence>
<dbReference type="STRING" id="1069081.SAMN05660197_1629"/>
<gene>
    <name evidence="3" type="ORF">SAMN05660197_1629</name>
</gene>
<proteinExistence type="predicted"/>
<feature type="transmembrane region" description="Helical" evidence="2">
    <location>
        <begin position="26"/>
        <end position="47"/>
    </location>
</feature>
<organism evidence="3 4">
    <name type="scientific">Nitratiruptor tergarcus DSM 16512</name>
    <dbReference type="NCBI Taxonomy" id="1069081"/>
    <lineage>
        <taxon>Bacteria</taxon>
        <taxon>Pseudomonadati</taxon>
        <taxon>Campylobacterota</taxon>
        <taxon>Epsilonproteobacteria</taxon>
        <taxon>Nautiliales</taxon>
        <taxon>Nitratiruptoraceae</taxon>
        <taxon>Nitratiruptor</taxon>
    </lineage>
</organism>
<evidence type="ECO:0008006" key="5">
    <source>
        <dbReference type="Google" id="ProtNLM"/>
    </source>
</evidence>
<evidence type="ECO:0000256" key="2">
    <source>
        <dbReference type="SAM" id="Phobius"/>
    </source>
</evidence>
<sequence>MEKVEKKDLLDSIDEISSKKELDGTFFILVILSVVLIIALIFPKIYLSNQIYYKSRTINTLLDNYEILKEENRLLRQQLEYERYKNQVLDTMF</sequence>
<dbReference type="OrthoDB" id="5373140at2"/>
<keyword evidence="2" id="KW-0812">Transmembrane</keyword>
<evidence type="ECO:0000256" key="1">
    <source>
        <dbReference type="SAM" id="Coils"/>
    </source>
</evidence>
<dbReference type="RefSeq" id="WP_084276066.1">
    <property type="nucleotide sequence ID" value="NZ_AP026671.1"/>
</dbReference>
<protein>
    <recommendedName>
        <fullName evidence="5">Septum formation initiator</fullName>
    </recommendedName>
</protein>
<keyword evidence="1" id="KW-0175">Coiled coil</keyword>
<name>A0A1W1WU53_9BACT</name>
<dbReference type="EMBL" id="FWWZ01000001">
    <property type="protein sequence ID" value="SMC09807.1"/>
    <property type="molecule type" value="Genomic_DNA"/>
</dbReference>
<accession>A0A1W1WU53</accession>
<feature type="coiled-coil region" evidence="1">
    <location>
        <begin position="58"/>
        <end position="87"/>
    </location>
</feature>